<feature type="region of interest" description="Disordered" evidence="15">
    <location>
        <begin position="481"/>
        <end position="550"/>
    </location>
</feature>
<keyword evidence="8" id="KW-0342">GTP-binding</keyword>
<organism evidence="16 17">
    <name type="scientific">Acipenser ruthenus</name>
    <name type="common">Sterlet sturgeon</name>
    <dbReference type="NCBI Taxonomy" id="7906"/>
    <lineage>
        <taxon>Eukaryota</taxon>
        <taxon>Metazoa</taxon>
        <taxon>Chordata</taxon>
        <taxon>Craniata</taxon>
        <taxon>Vertebrata</taxon>
        <taxon>Euteleostomi</taxon>
        <taxon>Actinopterygii</taxon>
        <taxon>Chondrostei</taxon>
        <taxon>Acipenseriformes</taxon>
        <taxon>Acipenseridae</taxon>
        <taxon>Acipenser</taxon>
    </lineage>
</organism>
<comment type="catalytic activity">
    <reaction evidence="14">
        <text>GTP + H2O = GDP + phosphate + H(+)</text>
        <dbReference type="Rhea" id="RHEA:19669"/>
        <dbReference type="ChEBI" id="CHEBI:15377"/>
        <dbReference type="ChEBI" id="CHEBI:15378"/>
        <dbReference type="ChEBI" id="CHEBI:37565"/>
        <dbReference type="ChEBI" id="CHEBI:43474"/>
        <dbReference type="ChEBI" id="CHEBI:58189"/>
        <dbReference type="EC" id="3.6.5.2"/>
    </reaction>
    <physiologicalReaction direction="left-to-right" evidence="14">
        <dbReference type="Rhea" id="RHEA:19670"/>
    </physiologicalReaction>
</comment>
<gene>
    <name evidence="16" type="ORF">EOD39_20975</name>
</gene>
<comment type="similarity">
    <text evidence="4">Belongs to the small GTPase superfamily. Rab family.</text>
</comment>
<dbReference type="CDD" id="cd01867">
    <property type="entry name" value="Rab8_Rab10_Rab13_like"/>
    <property type="match status" value="1"/>
</dbReference>
<keyword evidence="10" id="KW-0449">Lipoprotein</keyword>
<feature type="compositionally biased region" description="Polar residues" evidence="15">
    <location>
        <begin position="509"/>
        <end position="518"/>
    </location>
</feature>
<dbReference type="NCBIfam" id="TIGR00231">
    <property type="entry name" value="small_GTP"/>
    <property type="match status" value="1"/>
</dbReference>
<dbReference type="FunFam" id="3.40.50.300:FF:000202">
    <property type="entry name" value="ras-related protein Rab-8A"/>
    <property type="match status" value="1"/>
</dbReference>
<evidence type="ECO:0000256" key="11">
    <source>
        <dbReference type="ARBA" id="ARBA00023289"/>
    </source>
</evidence>
<evidence type="ECO:0000256" key="6">
    <source>
        <dbReference type="ARBA" id="ARBA00022741"/>
    </source>
</evidence>
<comment type="subcellular location">
    <subcellularLocation>
        <location evidence="13">Cytoplasmic vesicle membrane</location>
        <topology evidence="13">Lipid-anchor</topology>
        <orientation evidence="13">Cytoplasmic side</orientation>
    </subcellularLocation>
    <subcellularLocation>
        <location evidence="2">Cytoplasmic vesicle</location>
        <location evidence="2">Phagosome membrane</location>
    </subcellularLocation>
    <subcellularLocation>
        <location evidence="3">Endosome membrane</location>
    </subcellularLocation>
</comment>
<evidence type="ECO:0000256" key="5">
    <source>
        <dbReference type="ARBA" id="ARBA00011984"/>
    </source>
</evidence>
<comment type="caution">
    <text evidence="16">The sequence shown here is derived from an EMBL/GenBank/DDBJ whole genome shotgun (WGS) entry which is preliminary data.</text>
</comment>
<feature type="compositionally biased region" description="Basic and acidic residues" evidence="15">
    <location>
        <begin position="519"/>
        <end position="530"/>
    </location>
</feature>
<evidence type="ECO:0000256" key="4">
    <source>
        <dbReference type="ARBA" id="ARBA00006270"/>
    </source>
</evidence>
<keyword evidence="9" id="KW-0472">Membrane</keyword>
<dbReference type="SMART" id="SM00175">
    <property type="entry name" value="RAB"/>
    <property type="match status" value="1"/>
</dbReference>
<name>A0A444UTY6_ACIRT</name>
<evidence type="ECO:0000256" key="8">
    <source>
        <dbReference type="ARBA" id="ARBA00023134"/>
    </source>
</evidence>
<evidence type="ECO:0000256" key="9">
    <source>
        <dbReference type="ARBA" id="ARBA00023136"/>
    </source>
</evidence>
<protein>
    <recommendedName>
        <fullName evidence="5">small monomeric GTPase</fullName>
        <ecNumber evidence="5">3.6.5.2</ecNumber>
    </recommendedName>
</protein>
<dbReference type="GO" id="GO:0010008">
    <property type="term" value="C:endosome membrane"/>
    <property type="evidence" value="ECO:0007669"/>
    <property type="project" value="UniProtKB-SubCell"/>
</dbReference>
<dbReference type="SMART" id="SM00173">
    <property type="entry name" value="RAS"/>
    <property type="match status" value="1"/>
</dbReference>
<dbReference type="SUPFAM" id="SSF52540">
    <property type="entry name" value="P-loop containing nucleoside triphosphate hydrolases"/>
    <property type="match status" value="1"/>
</dbReference>
<dbReference type="PRINTS" id="PR00449">
    <property type="entry name" value="RASTRNSFRMNG"/>
</dbReference>
<dbReference type="SMART" id="SM00176">
    <property type="entry name" value="RAN"/>
    <property type="match status" value="1"/>
</dbReference>
<dbReference type="PROSITE" id="PS51419">
    <property type="entry name" value="RAB"/>
    <property type="match status" value="1"/>
</dbReference>
<evidence type="ECO:0000256" key="12">
    <source>
        <dbReference type="ARBA" id="ARBA00023329"/>
    </source>
</evidence>
<dbReference type="Proteomes" id="UP000289886">
    <property type="component" value="Unassembled WGS sequence"/>
</dbReference>
<dbReference type="AlphaFoldDB" id="A0A444UTY6"/>
<dbReference type="SUPFAM" id="SSF55550">
    <property type="entry name" value="SH2 domain"/>
    <property type="match status" value="1"/>
</dbReference>
<dbReference type="InterPro" id="IPR001806">
    <property type="entry name" value="Small_GTPase"/>
</dbReference>
<dbReference type="EC" id="3.6.5.2" evidence="5"/>
<dbReference type="InterPro" id="IPR050305">
    <property type="entry name" value="Small_GTPase_Rab"/>
</dbReference>
<dbReference type="GO" id="GO:0003925">
    <property type="term" value="F:G protein activity"/>
    <property type="evidence" value="ECO:0007669"/>
    <property type="project" value="UniProtKB-EC"/>
</dbReference>
<dbReference type="InterPro" id="IPR036860">
    <property type="entry name" value="SH2_dom_sf"/>
</dbReference>
<dbReference type="EMBL" id="SCEB01008136">
    <property type="protein sequence ID" value="RXM91635.1"/>
    <property type="molecule type" value="Genomic_DNA"/>
</dbReference>
<proteinExistence type="inferred from homology"/>
<accession>A0A444UTY6</accession>
<dbReference type="PROSITE" id="PS51421">
    <property type="entry name" value="RAS"/>
    <property type="match status" value="1"/>
</dbReference>
<comment type="cofactor">
    <cofactor evidence="1">
        <name>Mg(2+)</name>
        <dbReference type="ChEBI" id="CHEBI:18420"/>
    </cofactor>
</comment>
<dbReference type="SMART" id="SM00174">
    <property type="entry name" value="RHO"/>
    <property type="match status" value="1"/>
</dbReference>
<evidence type="ECO:0000256" key="13">
    <source>
        <dbReference type="ARBA" id="ARBA00025701"/>
    </source>
</evidence>
<evidence type="ECO:0000256" key="7">
    <source>
        <dbReference type="ARBA" id="ARBA00022927"/>
    </source>
</evidence>
<dbReference type="PROSITE" id="PS51420">
    <property type="entry name" value="RHO"/>
    <property type="match status" value="1"/>
</dbReference>
<feature type="region of interest" description="Disordered" evidence="15">
    <location>
        <begin position="305"/>
        <end position="342"/>
    </location>
</feature>
<feature type="compositionally biased region" description="Pro residues" evidence="15">
    <location>
        <begin position="541"/>
        <end position="550"/>
    </location>
</feature>
<keyword evidence="7" id="KW-0813">Transport</keyword>
<dbReference type="Gene3D" id="3.40.50.300">
    <property type="entry name" value="P-loop containing nucleotide triphosphate hydrolases"/>
    <property type="match status" value="1"/>
</dbReference>
<dbReference type="GO" id="GO:0005525">
    <property type="term" value="F:GTP binding"/>
    <property type="evidence" value="ECO:0007669"/>
    <property type="project" value="UniProtKB-KW"/>
</dbReference>
<evidence type="ECO:0000313" key="16">
    <source>
        <dbReference type="EMBL" id="RXM91635.1"/>
    </source>
</evidence>
<evidence type="ECO:0000313" key="17">
    <source>
        <dbReference type="Proteomes" id="UP000289886"/>
    </source>
</evidence>
<dbReference type="GO" id="GO:0030670">
    <property type="term" value="C:phagocytic vesicle membrane"/>
    <property type="evidence" value="ECO:0007669"/>
    <property type="project" value="UniProtKB-SubCell"/>
</dbReference>
<evidence type="ECO:0000256" key="15">
    <source>
        <dbReference type="SAM" id="MobiDB-lite"/>
    </source>
</evidence>
<keyword evidence="12" id="KW-0968">Cytoplasmic vesicle</keyword>
<dbReference type="GO" id="GO:0015031">
    <property type="term" value="P:protein transport"/>
    <property type="evidence" value="ECO:0007669"/>
    <property type="project" value="UniProtKB-KW"/>
</dbReference>
<evidence type="ECO:0000256" key="2">
    <source>
        <dbReference type="ARBA" id="ARBA00004580"/>
    </source>
</evidence>
<reference evidence="16 17" key="1">
    <citation type="submission" date="2019-01" db="EMBL/GenBank/DDBJ databases">
        <title>Draft Genome and Complete Hox-Cluster Characterization of the Sterlet Sturgeon (Acipenser ruthenus).</title>
        <authorList>
            <person name="Wei Q."/>
        </authorList>
    </citation>
    <scope>NUCLEOTIDE SEQUENCE [LARGE SCALE GENOMIC DNA]</scope>
    <source>
        <strain evidence="16">WHYD16114868_AA</strain>
        <tissue evidence="16">Blood</tissue>
    </source>
</reference>
<dbReference type="PANTHER" id="PTHR47980">
    <property type="entry name" value="LD44762P"/>
    <property type="match status" value="1"/>
</dbReference>
<dbReference type="Pfam" id="PF00071">
    <property type="entry name" value="Ras"/>
    <property type="match status" value="1"/>
</dbReference>
<keyword evidence="7" id="KW-0653">Protein transport</keyword>
<evidence type="ECO:0000256" key="3">
    <source>
        <dbReference type="ARBA" id="ARBA00004608"/>
    </source>
</evidence>
<sequence length="550" mass="61689">MAKTYDYLFKLLLIGDSGVGKTCVLFRFSEDAFNSTFISTIGIDFKIRTIELDGKKIKLQIWDTAGQERFRTITTAYYRGAMGIMLVYDITNEKSFDNIKNWIRNIEEHASADVEKMVLGNKCDVNEKRQVSKERGEKLALEYGIKFIETSAKANINVENAFLALASDIKAKMDKKLEGNSPQGSNQGVKITPEQQKKSSFFRCVVLTVDCCRHFMIDVLRNGQYTIVGEATSYRSLDQLVDFHQRIPILPYNEILTVPCGQISKDDADYTELLFSKKKPSIAHNQIPLPLPRCFPNSQAAPELRSLRDVPPPLPSRHSLHRSRDQDLKTRDPQPSAGFKDAFPVNRLYPSLNKELASMNLLNDARISDDKPEHLPWKSLSKRSQSTEAIFKEAPPLPPRTLLPPSRAQEPAPAKRTFPMEIPLTNSTATEREASKAPGSGIFSGERLCKVKNVIKEMEKEFRTQSTTINLLGLKKNSLKKKGGAAETPGHSEPFQAKSAESWPDKTSDFNSGFQGTSKEAKNIGKDSGKKQPALPLEYHQPPPFAPGYY</sequence>
<dbReference type="InterPro" id="IPR027417">
    <property type="entry name" value="P-loop_NTPase"/>
</dbReference>
<evidence type="ECO:0000256" key="10">
    <source>
        <dbReference type="ARBA" id="ARBA00023288"/>
    </source>
</evidence>
<keyword evidence="6" id="KW-0547">Nucleotide-binding</keyword>
<keyword evidence="11" id="KW-0636">Prenylation</keyword>
<dbReference type="Gene3D" id="3.30.505.10">
    <property type="entry name" value="SH2 domain"/>
    <property type="match status" value="1"/>
</dbReference>
<keyword evidence="17" id="KW-1185">Reference proteome</keyword>
<evidence type="ECO:0000256" key="14">
    <source>
        <dbReference type="ARBA" id="ARBA00047660"/>
    </source>
</evidence>
<dbReference type="InterPro" id="IPR005225">
    <property type="entry name" value="Small_GTP-bd"/>
</dbReference>
<feature type="compositionally biased region" description="Basic and acidic residues" evidence="15">
    <location>
        <begin position="322"/>
        <end position="332"/>
    </location>
</feature>
<evidence type="ECO:0000256" key="1">
    <source>
        <dbReference type="ARBA" id="ARBA00001946"/>
    </source>
</evidence>
<dbReference type="SMART" id="SM00177">
    <property type="entry name" value="ARF"/>
    <property type="match status" value="1"/>
</dbReference>
<feature type="region of interest" description="Disordered" evidence="15">
    <location>
        <begin position="393"/>
        <end position="442"/>
    </location>
</feature>